<sequence length="120" mass="14484">MILTYFRRVERRIANIKIISDKKIDFKEIDSDEGLIRGTIVFINGYILEFMEYIEHGKRLKYRFHLMDKERKMIFRFDNAPHYRNLTFPHHKHTPDGVVESKEMGIIEVLKEIETLILMV</sequence>
<dbReference type="RefSeq" id="WP_152947367.1">
    <property type="nucleotide sequence ID" value="NZ_WHYR01000033.1"/>
</dbReference>
<reference evidence="1 2" key="1">
    <citation type="submission" date="2019-10" db="EMBL/GenBank/DDBJ databases">
        <title>Comparative genomics of sulfur disproportionating microorganisms.</title>
        <authorList>
            <person name="Ward L.M."/>
            <person name="Bertran E."/>
            <person name="Johnston D."/>
        </authorList>
    </citation>
    <scope>NUCLEOTIDE SEQUENCE [LARGE SCALE GENOMIC DNA]</scope>
    <source>
        <strain evidence="1 2">DSM 14055</strain>
    </source>
</reference>
<comment type="caution">
    <text evidence="1">The sequence shown here is derived from an EMBL/GenBank/DDBJ whole genome shotgun (WGS) entry which is preliminary data.</text>
</comment>
<keyword evidence="2" id="KW-1185">Reference proteome</keyword>
<organism evidence="1 2">
    <name type="scientific">Desulfofundulus thermobenzoicus</name>
    <dbReference type="NCBI Taxonomy" id="29376"/>
    <lineage>
        <taxon>Bacteria</taxon>
        <taxon>Bacillati</taxon>
        <taxon>Bacillota</taxon>
        <taxon>Clostridia</taxon>
        <taxon>Eubacteriales</taxon>
        <taxon>Peptococcaceae</taxon>
        <taxon>Desulfofundulus</taxon>
    </lineage>
</organism>
<evidence type="ECO:0000313" key="1">
    <source>
        <dbReference type="EMBL" id="MQL52949.1"/>
    </source>
</evidence>
<dbReference type="OrthoDB" id="572460at2"/>
<gene>
    <name evidence="1" type="ORF">GFC01_11895</name>
</gene>
<name>A0A6N7ITV5_9FIRM</name>
<protein>
    <submittedName>
        <fullName evidence="1">Uncharacterized protein</fullName>
    </submittedName>
</protein>
<dbReference type="Proteomes" id="UP000441717">
    <property type="component" value="Unassembled WGS sequence"/>
</dbReference>
<dbReference type="Pfam" id="PF20126">
    <property type="entry name" value="TumE"/>
    <property type="match status" value="1"/>
</dbReference>
<proteinExistence type="predicted"/>
<accession>A0A6N7ITV5</accession>
<dbReference type="EMBL" id="WHYR01000033">
    <property type="protein sequence ID" value="MQL52949.1"/>
    <property type="molecule type" value="Genomic_DNA"/>
</dbReference>
<dbReference type="AlphaFoldDB" id="A0A6N7ITV5"/>
<evidence type="ECO:0000313" key="2">
    <source>
        <dbReference type="Proteomes" id="UP000441717"/>
    </source>
</evidence>
<dbReference type="InterPro" id="IPR045397">
    <property type="entry name" value="TumE-like"/>
</dbReference>